<accession>A0A949K1E9</accession>
<organism evidence="1 2">
    <name type="scientific">Diplocloster agilis</name>
    <dbReference type="NCBI Taxonomy" id="2850323"/>
    <lineage>
        <taxon>Bacteria</taxon>
        <taxon>Bacillati</taxon>
        <taxon>Bacillota</taxon>
        <taxon>Clostridia</taxon>
        <taxon>Lachnospirales</taxon>
        <taxon>Lachnospiraceae</taxon>
        <taxon>Diplocloster</taxon>
    </lineage>
</organism>
<reference evidence="1" key="1">
    <citation type="submission" date="2021-06" db="EMBL/GenBank/DDBJ databases">
        <title>Description of novel taxa of the family Lachnospiraceae.</title>
        <authorList>
            <person name="Chaplin A.V."/>
            <person name="Sokolova S.R."/>
            <person name="Pikina A.P."/>
            <person name="Korzhanova M."/>
            <person name="Belova V."/>
            <person name="Korostin D."/>
            <person name="Efimov B.A."/>
        </authorList>
    </citation>
    <scope>NUCLEOTIDE SEQUENCE</scope>
    <source>
        <strain evidence="1">ASD5720</strain>
    </source>
</reference>
<name>A0A949K1E9_9FIRM</name>
<dbReference type="RefSeq" id="WP_158342594.1">
    <property type="nucleotide sequence ID" value="NZ_JAHQCW010000027.1"/>
</dbReference>
<dbReference type="EMBL" id="JAHQCW010000027">
    <property type="protein sequence ID" value="MBU9737949.1"/>
    <property type="molecule type" value="Genomic_DNA"/>
</dbReference>
<dbReference type="Pfam" id="PF11007">
    <property type="entry name" value="CotJA"/>
    <property type="match status" value="1"/>
</dbReference>
<dbReference type="InterPro" id="IPR020256">
    <property type="entry name" value="Spore_coat_CotJA"/>
</dbReference>
<gene>
    <name evidence="1" type="ORF">KTH89_15500</name>
</gene>
<dbReference type="AlphaFoldDB" id="A0A949K1E9"/>
<keyword evidence="2" id="KW-1185">Reference proteome</keyword>
<sequence>MDTNCGCTQTQADQLPIAMAYVPKQKWNGTYELGQALDKGTIFPDLDKPFMVGGGLIHG</sequence>
<proteinExistence type="predicted"/>
<comment type="caution">
    <text evidence="1">The sequence shown here is derived from an EMBL/GenBank/DDBJ whole genome shotgun (WGS) entry which is preliminary data.</text>
</comment>
<evidence type="ECO:0000313" key="1">
    <source>
        <dbReference type="EMBL" id="MBU9737949.1"/>
    </source>
</evidence>
<dbReference type="Proteomes" id="UP000712157">
    <property type="component" value="Unassembled WGS sequence"/>
</dbReference>
<evidence type="ECO:0000313" key="2">
    <source>
        <dbReference type="Proteomes" id="UP000712157"/>
    </source>
</evidence>
<protein>
    <submittedName>
        <fullName evidence="1">Spore coat associated protein CotJA</fullName>
    </submittedName>
</protein>